<evidence type="ECO:0000313" key="3">
    <source>
        <dbReference type="EMBL" id="KDN37675.1"/>
    </source>
</evidence>
<comment type="caution">
    <text evidence="3">The sequence shown here is derived from an EMBL/GenBank/DDBJ whole genome shotgun (WGS) entry which is preliminary data.</text>
</comment>
<feature type="region of interest" description="Disordered" evidence="2">
    <location>
        <begin position="202"/>
        <end position="237"/>
    </location>
</feature>
<dbReference type="GeneID" id="25267404"/>
<dbReference type="PANTHER" id="PTHR46430">
    <property type="entry name" value="PROTEIN SKT5-RELATED"/>
    <property type="match status" value="1"/>
</dbReference>
<feature type="compositionally biased region" description="Low complexity" evidence="2">
    <location>
        <begin position="1011"/>
        <end position="1023"/>
    </location>
</feature>
<dbReference type="RefSeq" id="XP_013240453.1">
    <property type="nucleotide sequence ID" value="XM_013384999.1"/>
</dbReference>
<feature type="compositionally biased region" description="Low complexity" evidence="2">
    <location>
        <begin position="66"/>
        <end position="92"/>
    </location>
</feature>
<feature type="region of interest" description="Disordered" evidence="2">
    <location>
        <begin position="257"/>
        <end position="348"/>
    </location>
</feature>
<dbReference type="STRING" id="1037660.A0A066VGF6"/>
<feature type="compositionally biased region" description="Polar residues" evidence="2">
    <location>
        <begin position="453"/>
        <end position="467"/>
    </location>
</feature>
<dbReference type="SUPFAM" id="SSF81901">
    <property type="entry name" value="HCP-like"/>
    <property type="match status" value="1"/>
</dbReference>
<reference evidence="3 4" key="1">
    <citation type="submission" date="2014-05" db="EMBL/GenBank/DDBJ databases">
        <title>Draft genome sequence of a rare smut relative, Tilletiaria anomala UBC 951.</title>
        <authorList>
            <consortium name="DOE Joint Genome Institute"/>
            <person name="Toome M."/>
            <person name="Kuo A."/>
            <person name="Henrissat B."/>
            <person name="Lipzen A."/>
            <person name="Tritt A."/>
            <person name="Yoshinaga Y."/>
            <person name="Zane M."/>
            <person name="Barry K."/>
            <person name="Grigoriev I.V."/>
            <person name="Spatafora J.W."/>
            <person name="Aimea M.C."/>
        </authorList>
    </citation>
    <scope>NUCLEOTIDE SEQUENCE [LARGE SCALE GENOMIC DNA]</scope>
    <source>
        <strain evidence="3 4">UBC 951</strain>
    </source>
</reference>
<gene>
    <name evidence="3" type="ORF">K437DRAFT_35975</name>
</gene>
<dbReference type="Gene3D" id="1.25.40.10">
    <property type="entry name" value="Tetratricopeptide repeat domain"/>
    <property type="match status" value="2"/>
</dbReference>
<feature type="region of interest" description="Disordered" evidence="2">
    <location>
        <begin position="1"/>
        <end position="29"/>
    </location>
</feature>
<evidence type="ECO:0008006" key="5">
    <source>
        <dbReference type="Google" id="ProtNLM"/>
    </source>
</evidence>
<feature type="compositionally biased region" description="Low complexity" evidence="2">
    <location>
        <begin position="965"/>
        <end position="976"/>
    </location>
</feature>
<name>A0A066VGF6_TILAU</name>
<feature type="region of interest" description="Disordered" evidence="2">
    <location>
        <begin position="61"/>
        <end position="106"/>
    </location>
</feature>
<dbReference type="SMART" id="SM00671">
    <property type="entry name" value="SEL1"/>
    <property type="match status" value="7"/>
</dbReference>
<accession>A0A066VGF6</accession>
<dbReference type="PANTHER" id="PTHR46430:SF1">
    <property type="entry name" value="CHITIN SYNTHASE REGULATOR SKT5-RELATED"/>
    <property type="match status" value="1"/>
</dbReference>
<dbReference type="OMA" id="HAGFRAH"/>
<dbReference type="HOGENOM" id="CLU_287732_0_0_1"/>
<feature type="region of interest" description="Disordered" evidence="2">
    <location>
        <begin position="428"/>
        <end position="486"/>
    </location>
</feature>
<dbReference type="EMBL" id="JMSN01000132">
    <property type="protein sequence ID" value="KDN37675.1"/>
    <property type="molecule type" value="Genomic_DNA"/>
</dbReference>
<feature type="compositionally biased region" description="Polar residues" evidence="2">
    <location>
        <begin position="406"/>
        <end position="415"/>
    </location>
</feature>
<dbReference type="InterPro" id="IPR006597">
    <property type="entry name" value="Sel1-like"/>
</dbReference>
<dbReference type="InterPro" id="IPR011990">
    <property type="entry name" value="TPR-like_helical_dom_sf"/>
</dbReference>
<dbReference type="AlphaFoldDB" id="A0A066VGF6"/>
<organism evidence="3 4">
    <name type="scientific">Tilletiaria anomala (strain ATCC 24038 / CBS 436.72 / UBC 951)</name>
    <dbReference type="NCBI Taxonomy" id="1037660"/>
    <lineage>
        <taxon>Eukaryota</taxon>
        <taxon>Fungi</taxon>
        <taxon>Dikarya</taxon>
        <taxon>Basidiomycota</taxon>
        <taxon>Ustilaginomycotina</taxon>
        <taxon>Exobasidiomycetes</taxon>
        <taxon>Georgefischeriales</taxon>
        <taxon>Tilletiariaceae</taxon>
        <taxon>Tilletiaria</taxon>
    </lineage>
</organism>
<protein>
    <recommendedName>
        <fullName evidence="5">HCP-like protein</fullName>
    </recommendedName>
</protein>
<dbReference type="Pfam" id="PF08238">
    <property type="entry name" value="Sel1"/>
    <property type="match status" value="7"/>
</dbReference>
<keyword evidence="4" id="KW-1185">Reference proteome</keyword>
<feature type="region of interest" description="Disordered" evidence="2">
    <location>
        <begin position="381"/>
        <end position="415"/>
    </location>
</feature>
<sequence>MSSSNMASRVHQFHNRFQTPEDASAAAPAPVADAADKSLVEAHLVDFQGLNRDFAAGLKFPGSGDQSSNSINTPSTTTTASTAPSTQSLSASDMYPEFSSFDTNPTFPKEKPFANINFGATPSQTSAATSAASSAVQSPAMRSTNGTAYVNGGQPPKQSVGAFSADSVQSTSIAPSFSNMSIARQSGDVARLEAAAEAASVDLHEQGRGSHSSAPEVPSYGLVTMPSTAESNYGGPGEYADAGPVSSASYYLASSTSSAEPLSRDSIPFTGASWPLPQPGPHATGMPTMPPQDLLATKSAGIAHPSELPNADDDYESPFPEGSGQRTRPNSFFGINNGQSDAATAGAAGRTRTPLGAYATPDTGSSMGGCASALDNDSAMTGGAIGGRPSSFFGGTDLGGPLPGTETVSRDGQTQSARIAAYHRGETLNSTTNDDETNRWGVRRGNNMPPPINTNASNIPNTSSAHTPTGPANDRPRSIAPANPAGALLNHSHLKPGQQAALLSHGKTLELYRQNARKTNDPNLIYEFSVFMIDASNTMGMVEGGGEGAPAAGQEAAKEDLIKEALGLLKKVADRGHADSQYFLADCYANGIGTPGGKQAFDKAYPLFILAAKHGHPDAAYRAGTCQEKGWGCRKDNAKALQFYRKAASQGHPGAMYRLATAELNGELGLKKSAKEGVKWLKRSAEAATPEFPHALHELALLHERGVDNVVFVDPEYSCELLAQSAEMGYAPSAYKLGVNYEYGRMGCPQDGGLSIHMYNIAAQQNHKEACFALTAWYLVGAPGILPQSDTEAYLWAKKAAEQGLAKAEYAVGYFTEMGIGTVKDLRDAKSWYKLAAEHGDRRANQRIGALSRMSASGLGPAAKRASQQVPLPAPPVEQRPSQPRNFDPRLSQWIGDPDAADRRKHAGFRAHRQDSQDSFVGPSATSPGGSRPMSMATDAYSSFAPAPMYSQQMPMHRSRQSFSAAPPGAALPAGLHPQMQAGVPGGPLSPRDKEEARMQQRLALLHKQEAQQASPQQQHRQQMLPSSYPMAPHAGNAMGNRQMPTPPPSQQPQAAEAGNPTQKKKSWFK</sequence>
<evidence type="ECO:0000256" key="2">
    <source>
        <dbReference type="SAM" id="MobiDB-lite"/>
    </source>
</evidence>
<proteinExistence type="predicted"/>
<feature type="compositionally biased region" description="Low complexity" evidence="2">
    <location>
        <begin position="20"/>
        <end position="29"/>
    </location>
</feature>
<evidence type="ECO:0000313" key="4">
    <source>
        <dbReference type="Proteomes" id="UP000027361"/>
    </source>
</evidence>
<feature type="compositionally biased region" description="Polar residues" evidence="2">
    <location>
        <begin position="324"/>
        <end position="341"/>
    </location>
</feature>
<keyword evidence="1" id="KW-0677">Repeat</keyword>
<dbReference type="InterPro" id="IPR051726">
    <property type="entry name" value="Chitin_Synth_Reg"/>
</dbReference>
<dbReference type="InParanoid" id="A0A066VGF6"/>
<feature type="region of interest" description="Disordered" evidence="2">
    <location>
        <begin position="953"/>
        <end position="1070"/>
    </location>
</feature>
<dbReference type="Proteomes" id="UP000027361">
    <property type="component" value="Unassembled WGS sequence"/>
</dbReference>
<feature type="region of interest" description="Disordered" evidence="2">
    <location>
        <begin position="855"/>
        <end position="938"/>
    </location>
</feature>
<dbReference type="OrthoDB" id="272077at2759"/>
<evidence type="ECO:0000256" key="1">
    <source>
        <dbReference type="ARBA" id="ARBA00022737"/>
    </source>
</evidence>